<dbReference type="Pfam" id="PF00106">
    <property type="entry name" value="adh_short"/>
    <property type="match status" value="1"/>
</dbReference>
<dbReference type="InterPro" id="IPR036291">
    <property type="entry name" value="NAD(P)-bd_dom_sf"/>
</dbReference>
<keyword evidence="3" id="KW-0560">Oxidoreductase</keyword>
<evidence type="ECO:0000313" key="7">
    <source>
        <dbReference type="Proteomes" id="UP000256988"/>
    </source>
</evidence>
<dbReference type="RefSeq" id="WP_042134945.1">
    <property type="nucleotide sequence ID" value="NZ_QRDL01000004.1"/>
</dbReference>
<evidence type="ECO:0000256" key="3">
    <source>
        <dbReference type="ARBA" id="ARBA00023002"/>
    </source>
</evidence>
<feature type="domain" description="Ketoreductase" evidence="5">
    <location>
        <begin position="3"/>
        <end position="194"/>
    </location>
</feature>
<comment type="similarity">
    <text evidence="1 4">Belongs to the short-chain dehydrogenases/reductases (SDR) family.</text>
</comment>
<dbReference type="CDD" id="cd05233">
    <property type="entry name" value="SDR_c"/>
    <property type="match status" value="1"/>
</dbReference>
<dbReference type="PRINTS" id="PR00080">
    <property type="entry name" value="SDRFAMILY"/>
</dbReference>
<dbReference type="InterPro" id="IPR002347">
    <property type="entry name" value="SDR_fam"/>
</dbReference>
<evidence type="ECO:0000256" key="4">
    <source>
        <dbReference type="RuleBase" id="RU000363"/>
    </source>
</evidence>
<evidence type="ECO:0000313" key="6">
    <source>
        <dbReference type="EMBL" id="RED02784.1"/>
    </source>
</evidence>
<accession>A0A3D9EHY5</accession>
<dbReference type="PANTHER" id="PTHR43391:SF14">
    <property type="entry name" value="DEHYDROGENASE_REDUCTASE SDR FAMILY PROTEIN 7-LIKE"/>
    <property type="match status" value="1"/>
</dbReference>
<proteinExistence type="inferred from homology"/>
<dbReference type="Gene3D" id="3.40.50.720">
    <property type="entry name" value="NAD(P)-binding Rossmann-like Domain"/>
    <property type="match status" value="1"/>
</dbReference>
<dbReference type="GO" id="GO:0016491">
    <property type="term" value="F:oxidoreductase activity"/>
    <property type="evidence" value="ECO:0007669"/>
    <property type="project" value="UniProtKB-KW"/>
</dbReference>
<dbReference type="SUPFAM" id="SSF51735">
    <property type="entry name" value="NAD(P)-binding Rossmann-fold domains"/>
    <property type="match status" value="1"/>
</dbReference>
<dbReference type="AlphaFoldDB" id="A0A3D9EHY5"/>
<dbReference type="InterPro" id="IPR057326">
    <property type="entry name" value="KR_dom"/>
</dbReference>
<dbReference type="PRINTS" id="PR00081">
    <property type="entry name" value="GDHRDH"/>
</dbReference>
<keyword evidence="2" id="KW-0521">NADP</keyword>
<name>A0A3D9EHY5_ECTOL</name>
<comment type="caution">
    <text evidence="6">The sequence shown here is derived from an EMBL/GenBank/DDBJ whole genome shotgun (WGS) entry which is preliminary data.</text>
</comment>
<evidence type="ECO:0000256" key="1">
    <source>
        <dbReference type="ARBA" id="ARBA00006484"/>
    </source>
</evidence>
<dbReference type="EMBL" id="QRDL01000004">
    <property type="protein sequence ID" value="RED02784.1"/>
    <property type="molecule type" value="Genomic_DNA"/>
</dbReference>
<dbReference type="SMART" id="SM00822">
    <property type="entry name" value="PKS_KR"/>
    <property type="match status" value="1"/>
</dbReference>
<gene>
    <name evidence="6" type="ORF">DFO60_2814</name>
</gene>
<dbReference type="PANTHER" id="PTHR43391">
    <property type="entry name" value="RETINOL DEHYDROGENASE-RELATED"/>
    <property type="match status" value="1"/>
</dbReference>
<dbReference type="Proteomes" id="UP000256988">
    <property type="component" value="Unassembled WGS sequence"/>
</dbReference>
<evidence type="ECO:0000259" key="5">
    <source>
        <dbReference type="SMART" id="SM00822"/>
    </source>
</evidence>
<evidence type="ECO:0000256" key="2">
    <source>
        <dbReference type="ARBA" id="ARBA00022857"/>
    </source>
</evidence>
<reference evidence="6 7" key="1">
    <citation type="submission" date="2018-07" db="EMBL/GenBank/DDBJ databases">
        <title>Genome sequencing of rice bacterial endophytes.</title>
        <authorList>
            <person name="Venturi V."/>
        </authorList>
    </citation>
    <scope>NUCLEOTIDE SEQUENCE [LARGE SCALE GENOMIC DNA]</scope>
    <source>
        <strain evidence="6 7">AG1002</strain>
    </source>
</reference>
<protein>
    <recommendedName>
        <fullName evidence="5">Ketoreductase domain-containing protein</fullName>
    </recommendedName>
</protein>
<sequence>MSDVILITGAAGGIGQCLARQLSRRPVQLVLVDRDARGLAALRAELGETTLTYAADLCDEDQLAALIDFVQQHCGRLDALINNAAIVRVGPLTERSPASIRQELDINLLAPLLLARLAIPLLRRSTNARLVTTVSLAGIFPTPESPIYCASKFGLRGAMLALAQDLAPQGIRVCCVLPSATDTPMLRHEAIAGGNALQFMDPPQSPETVARLLVRVLDRPRLESAPRAGELWLSRLAMLVPNLLPRLLPFFQRRGERGLRRYLSDLEQRGLAEHHEGTWRLRPDDRPD</sequence>
<organism evidence="6 7">
    <name type="scientific">Ectopseudomonas oleovorans</name>
    <name type="common">Pseudomonas oleovorans</name>
    <dbReference type="NCBI Taxonomy" id="301"/>
    <lineage>
        <taxon>Bacteria</taxon>
        <taxon>Pseudomonadati</taxon>
        <taxon>Pseudomonadota</taxon>
        <taxon>Gammaproteobacteria</taxon>
        <taxon>Pseudomonadales</taxon>
        <taxon>Pseudomonadaceae</taxon>
        <taxon>Ectopseudomonas</taxon>
    </lineage>
</organism>